<gene>
    <name evidence="1" type="ORF">L6164_002752</name>
</gene>
<evidence type="ECO:0000313" key="1">
    <source>
        <dbReference type="EMBL" id="KAI4353827.1"/>
    </source>
</evidence>
<protein>
    <submittedName>
        <fullName evidence="1">Uncharacterized protein</fullName>
    </submittedName>
</protein>
<organism evidence="1 2">
    <name type="scientific">Bauhinia variegata</name>
    <name type="common">Purple orchid tree</name>
    <name type="synonym">Phanera variegata</name>
    <dbReference type="NCBI Taxonomy" id="167791"/>
    <lineage>
        <taxon>Eukaryota</taxon>
        <taxon>Viridiplantae</taxon>
        <taxon>Streptophyta</taxon>
        <taxon>Embryophyta</taxon>
        <taxon>Tracheophyta</taxon>
        <taxon>Spermatophyta</taxon>
        <taxon>Magnoliopsida</taxon>
        <taxon>eudicotyledons</taxon>
        <taxon>Gunneridae</taxon>
        <taxon>Pentapetalae</taxon>
        <taxon>rosids</taxon>
        <taxon>fabids</taxon>
        <taxon>Fabales</taxon>
        <taxon>Fabaceae</taxon>
        <taxon>Cercidoideae</taxon>
        <taxon>Cercideae</taxon>
        <taxon>Bauhiniinae</taxon>
        <taxon>Bauhinia</taxon>
    </lineage>
</organism>
<reference evidence="1 2" key="1">
    <citation type="journal article" date="2022" name="DNA Res.">
        <title>Chromosomal-level genome assembly of the orchid tree Bauhinia variegata (Leguminosae; Cercidoideae) supports the allotetraploid origin hypothesis of Bauhinia.</title>
        <authorList>
            <person name="Zhong Y."/>
            <person name="Chen Y."/>
            <person name="Zheng D."/>
            <person name="Pang J."/>
            <person name="Liu Y."/>
            <person name="Luo S."/>
            <person name="Meng S."/>
            <person name="Qian L."/>
            <person name="Wei D."/>
            <person name="Dai S."/>
            <person name="Zhou R."/>
        </authorList>
    </citation>
    <scope>NUCLEOTIDE SEQUENCE [LARGE SCALE GENOMIC DNA]</scope>
    <source>
        <strain evidence="1">BV-YZ2020</strain>
    </source>
</reference>
<dbReference type="EMBL" id="CM039427">
    <property type="protein sequence ID" value="KAI4353827.1"/>
    <property type="molecule type" value="Genomic_DNA"/>
</dbReference>
<accession>A0ACB9PZ13</accession>
<keyword evidence="2" id="KW-1185">Reference proteome</keyword>
<dbReference type="Proteomes" id="UP000828941">
    <property type="component" value="Chromosome 2"/>
</dbReference>
<name>A0ACB9PZ13_BAUVA</name>
<proteinExistence type="predicted"/>
<sequence>MDPVTSHLSEKCLDSVLKLLSRELSYLLCYKNKLKELNEKAEELKRKEATVRKQIDVAARSQGKEMVHEAVQFWLQKVDEIKEIQEVGGSTNTNLSNYEGLIPSLLVRHQQGRRAVKLAEYADKLLNVEFGEVSYRPIIPMWTESVFSEIGSEGLQSRIKTVEDIMTALKGSSIRTVGIWGQGGVGKTTIVKAIAKKALEMKLFKVVIMATVTRNPQIRNIQGQIADMLGMTLEEESEIGRSGQLRERLKKDKKNTLVILDDLWDGLDLNNLGIPVHDDDSSQKPMRNDTAFPGKTGEKEKSGGGCKILLTSRKKELLTTQMAVKEKSLFRVGFLEYGEALILLKNVAGLNDEKSDLNSLASEIAKKCAGLPGALVTIGKTLKNKNSFVWTDVLQKLERHEFTTEEESMEFI</sequence>
<evidence type="ECO:0000313" key="2">
    <source>
        <dbReference type="Proteomes" id="UP000828941"/>
    </source>
</evidence>
<comment type="caution">
    <text evidence="1">The sequence shown here is derived from an EMBL/GenBank/DDBJ whole genome shotgun (WGS) entry which is preliminary data.</text>
</comment>